<dbReference type="STRING" id="1184609.KILIM_020_00240"/>
<keyword evidence="1" id="KW-1133">Transmembrane helix</keyword>
<protein>
    <recommendedName>
        <fullName evidence="4">Thioredoxin-like fold domain-containing protein</fullName>
    </recommendedName>
</protein>
<reference evidence="2 3" key="1">
    <citation type="submission" date="2012-08" db="EMBL/GenBank/DDBJ databases">
        <title>Whole genome shotgun sequence of Kineosphaera limosa NBRC 100340.</title>
        <authorList>
            <person name="Yoshida I."/>
            <person name="Isaki S."/>
            <person name="Hosoyama A."/>
            <person name="Tsuchikane K."/>
            <person name="Katsumata H."/>
            <person name="Ando Y."/>
            <person name="Ohji S."/>
            <person name="Hamada M."/>
            <person name="Tamura T."/>
            <person name="Yamazoe A."/>
            <person name="Yamazaki S."/>
            <person name="Fujita N."/>
        </authorList>
    </citation>
    <scope>NUCLEOTIDE SEQUENCE [LARGE SCALE GENOMIC DNA]</scope>
    <source>
        <strain evidence="2 3">NBRC 100340</strain>
    </source>
</reference>
<dbReference type="OrthoDB" id="5094767at2"/>
<keyword evidence="3" id="KW-1185">Reference proteome</keyword>
<comment type="caution">
    <text evidence="2">The sequence shown here is derived from an EMBL/GenBank/DDBJ whole genome shotgun (WGS) entry which is preliminary data.</text>
</comment>
<dbReference type="RefSeq" id="WP_006591988.1">
    <property type="nucleotide sequence ID" value="NZ_BAHD01000020.1"/>
</dbReference>
<dbReference type="eggNOG" id="COG1651">
    <property type="taxonomic scope" value="Bacteria"/>
</dbReference>
<evidence type="ECO:0000256" key="1">
    <source>
        <dbReference type="SAM" id="Phobius"/>
    </source>
</evidence>
<accession>K6WNS0</accession>
<dbReference type="Proteomes" id="UP000008366">
    <property type="component" value="Unassembled WGS sequence"/>
</dbReference>
<dbReference type="AlphaFoldDB" id="K6WNS0"/>
<evidence type="ECO:0008006" key="4">
    <source>
        <dbReference type="Google" id="ProtNLM"/>
    </source>
</evidence>
<dbReference type="InterPro" id="IPR036249">
    <property type="entry name" value="Thioredoxin-like_sf"/>
</dbReference>
<evidence type="ECO:0000313" key="3">
    <source>
        <dbReference type="Proteomes" id="UP000008366"/>
    </source>
</evidence>
<proteinExistence type="predicted"/>
<keyword evidence="1" id="KW-0472">Membrane</keyword>
<dbReference type="SUPFAM" id="SSF52833">
    <property type="entry name" value="Thioredoxin-like"/>
    <property type="match status" value="1"/>
</dbReference>
<organism evidence="2 3">
    <name type="scientific">Kineosphaera limosa NBRC 100340</name>
    <dbReference type="NCBI Taxonomy" id="1184609"/>
    <lineage>
        <taxon>Bacteria</taxon>
        <taxon>Bacillati</taxon>
        <taxon>Actinomycetota</taxon>
        <taxon>Actinomycetes</taxon>
        <taxon>Micrococcales</taxon>
        <taxon>Dermatophilaceae</taxon>
        <taxon>Kineosphaera</taxon>
    </lineage>
</organism>
<dbReference type="EMBL" id="BAHD01000020">
    <property type="protein sequence ID" value="GAB95456.1"/>
    <property type="molecule type" value="Genomic_DNA"/>
</dbReference>
<name>K6WNS0_9MICO</name>
<keyword evidence="1" id="KW-0812">Transmembrane</keyword>
<sequence length="361" mass="38897">MLCIAAFIVLLFLAAVSAKYRRLLRRAWSCVTRRVTFRPCDTTFRQDVKDSLLAPLALRAPRLVAPASVAIEVVAWVMVLSLVVSLYIVARSGLNLAVYGTCDKADPAACSLSATQGCGIGSARPGFGESLRSGDVIGAVRNEAADVGDTVSALPRMFRSWDAAEYALPQASYQGGYRDGRPTALEVIDPGCQFCAQLFANVRESGFAEKNNVTYIVYPIGSDLLPRFANSPLIARYLTAVRLTEAQAGTHANNPTDWLLLENIFVGRRPDGVAWQTWFNEDASPQEATAQLQAWLAGAGYDQAAIAQIAELAASDRVRDVIAEGKRVVDDDIQTVTIPSMIADGRLHMGAISAQDLAEAN</sequence>
<evidence type="ECO:0000313" key="2">
    <source>
        <dbReference type="EMBL" id="GAB95456.1"/>
    </source>
</evidence>
<gene>
    <name evidence="2" type="ORF">KILIM_020_00240</name>
</gene>
<feature type="transmembrane region" description="Helical" evidence="1">
    <location>
        <begin position="63"/>
        <end position="89"/>
    </location>
</feature>
<dbReference type="Gene3D" id="3.40.30.10">
    <property type="entry name" value="Glutaredoxin"/>
    <property type="match status" value="1"/>
</dbReference>